<dbReference type="Proteomes" id="UP000008281">
    <property type="component" value="Unassembled WGS sequence"/>
</dbReference>
<reference evidence="1" key="1">
    <citation type="submission" date="2007-07" db="EMBL/GenBank/DDBJ databases">
        <title>PCAP assembly of the Caenorhabditis remanei genome.</title>
        <authorList>
            <consortium name="The Caenorhabditis remanei Sequencing Consortium"/>
            <person name="Wilson R.K."/>
        </authorList>
    </citation>
    <scope>NUCLEOTIDE SEQUENCE [LARGE SCALE GENOMIC DNA]</scope>
    <source>
        <strain evidence="1">PB4641</strain>
    </source>
</reference>
<dbReference type="InParanoid" id="E3LY20"/>
<dbReference type="HOGENOM" id="CLU_2361698_0_0_1"/>
<name>E3LY20_CAERE</name>
<keyword evidence="2" id="KW-1185">Reference proteome</keyword>
<proteinExistence type="predicted"/>
<gene>
    <name evidence="1" type="ORF">CRE_03746</name>
</gene>
<organism evidence="2">
    <name type="scientific">Caenorhabditis remanei</name>
    <name type="common">Caenorhabditis vulgaris</name>
    <dbReference type="NCBI Taxonomy" id="31234"/>
    <lineage>
        <taxon>Eukaryota</taxon>
        <taxon>Metazoa</taxon>
        <taxon>Ecdysozoa</taxon>
        <taxon>Nematoda</taxon>
        <taxon>Chromadorea</taxon>
        <taxon>Rhabditida</taxon>
        <taxon>Rhabditina</taxon>
        <taxon>Rhabditomorpha</taxon>
        <taxon>Rhabditoidea</taxon>
        <taxon>Rhabditidae</taxon>
        <taxon>Peloderinae</taxon>
        <taxon>Caenorhabditis</taxon>
    </lineage>
</organism>
<protein>
    <submittedName>
        <fullName evidence="1">Uncharacterized protein</fullName>
    </submittedName>
</protein>
<evidence type="ECO:0000313" key="2">
    <source>
        <dbReference type="Proteomes" id="UP000008281"/>
    </source>
</evidence>
<accession>E3LY20</accession>
<dbReference type="STRING" id="31234.E3LY20"/>
<evidence type="ECO:0000313" key="1">
    <source>
        <dbReference type="EMBL" id="EFO84596.1"/>
    </source>
</evidence>
<dbReference type="EMBL" id="DS268418">
    <property type="protein sequence ID" value="EFO84596.1"/>
    <property type="molecule type" value="Genomic_DNA"/>
</dbReference>
<dbReference type="AlphaFoldDB" id="E3LY20"/>
<dbReference type="eggNOG" id="KOG2168">
    <property type="taxonomic scope" value="Eukaryota"/>
</dbReference>
<sequence length="96" mass="10649">MSDRMTVFLLNASSSHLSDGAPPSLSVTDRARSWYKQIDTSEKRPFVIKENESSGGKILYSDNTIKAIVQYSATVPYKFPTHVTSRLLQLQASLGI</sequence>